<feature type="domain" description="Transcriptional regulator-like" evidence="2">
    <location>
        <begin position="3"/>
        <end position="58"/>
    </location>
</feature>
<evidence type="ECO:0000313" key="4">
    <source>
        <dbReference type="Proteomes" id="UP000600799"/>
    </source>
</evidence>
<dbReference type="InterPro" id="IPR045465">
    <property type="entry name" value="Trans_reg_dom"/>
</dbReference>
<comment type="caution">
    <text evidence="3">The sequence shown here is derived from an EMBL/GenBank/DDBJ whole genome shotgun (WGS) entry which is preliminary data.</text>
</comment>
<proteinExistence type="predicted"/>
<feature type="compositionally biased region" description="Polar residues" evidence="1">
    <location>
        <begin position="57"/>
        <end position="68"/>
    </location>
</feature>
<dbReference type="Pfam" id="PF20109">
    <property type="entry name" value="Trans_reg_dom"/>
    <property type="match status" value="1"/>
</dbReference>
<accession>A0ABS0HHQ3</accession>
<sequence>MARQYANHDFADFAQEFLRRNPDYRADYAATLARMAARPSAALEEQEGLSRRWGLSFPQQPQVRSPSGSRALVTRRCA</sequence>
<gene>
    <name evidence="3" type="ORF">I2488_11825</name>
</gene>
<evidence type="ECO:0000256" key="1">
    <source>
        <dbReference type="SAM" id="MobiDB-lite"/>
    </source>
</evidence>
<feature type="region of interest" description="Disordered" evidence="1">
    <location>
        <begin position="57"/>
        <end position="78"/>
    </location>
</feature>
<organism evidence="3 4">
    <name type="scientific">Novosphingobium jiangmenense</name>
    <dbReference type="NCBI Taxonomy" id="2791981"/>
    <lineage>
        <taxon>Bacteria</taxon>
        <taxon>Pseudomonadati</taxon>
        <taxon>Pseudomonadota</taxon>
        <taxon>Alphaproteobacteria</taxon>
        <taxon>Sphingomonadales</taxon>
        <taxon>Sphingomonadaceae</taxon>
        <taxon>Novosphingobium</taxon>
    </lineage>
</organism>
<evidence type="ECO:0000259" key="2">
    <source>
        <dbReference type="Pfam" id="PF20109"/>
    </source>
</evidence>
<dbReference type="Proteomes" id="UP000600799">
    <property type="component" value="Unassembled WGS sequence"/>
</dbReference>
<evidence type="ECO:0000313" key="3">
    <source>
        <dbReference type="EMBL" id="MBF9151693.1"/>
    </source>
</evidence>
<reference evidence="3 4" key="1">
    <citation type="submission" date="2020-11" db="EMBL/GenBank/DDBJ databases">
        <title>The genome sequence of Novosphingobium sp. 1Y9A.</title>
        <authorList>
            <person name="Liu Y."/>
        </authorList>
    </citation>
    <scope>NUCLEOTIDE SEQUENCE [LARGE SCALE GENOMIC DNA]</scope>
    <source>
        <strain evidence="3 4">1Y9A</strain>
    </source>
</reference>
<name>A0ABS0HHQ3_9SPHN</name>
<keyword evidence="4" id="KW-1185">Reference proteome</keyword>
<protein>
    <recommendedName>
        <fullName evidence="2">Transcriptional regulator-like domain-containing protein</fullName>
    </recommendedName>
</protein>
<dbReference type="EMBL" id="JADQDC010000007">
    <property type="protein sequence ID" value="MBF9151693.1"/>
    <property type="molecule type" value="Genomic_DNA"/>
</dbReference>